<dbReference type="PROSITE" id="PS51192">
    <property type="entry name" value="HELICASE_ATP_BIND_1"/>
    <property type="match status" value="1"/>
</dbReference>
<organism evidence="5 6">
    <name type="scientific">Stichopus japonicus</name>
    <name type="common">Sea cucumber</name>
    <dbReference type="NCBI Taxonomy" id="307972"/>
    <lineage>
        <taxon>Eukaryota</taxon>
        <taxon>Metazoa</taxon>
        <taxon>Echinodermata</taxon>
        <taxon>Eleutherozoa</taxon>
        <taxon>Echinozoa</taxon>
        <taxon>Holothuroidea</taxon>
        <taxon>Aspidochirotacea</taxon>
        <taxon>Aspidochirotida</taxon>
        <taxon>Stichopodidae</taxon>
        <taxon>Apostichopus</taxon>
    </lineage>
</organism>
<keyword evidence="6" id="KW-1185">Reference proteome</keyword>
<dbReference type="InterPro" id="IPR049730">
    <property type="entry name" value="SNF2/RAD54-like_C"/>
</dbReference>
<dbReference type="Gene3D" id="3.40.50.300">
    <property type="entry name" value="P-loop containing nucleotide triphosphate hydrolases"/>
    <property type="match status" value="1"/>
</dbReference>
<dbReference type="AlphaFoldDB" id="A0A2G8KN63"/>
<name>A0A2G8KN63_STIJA</name>
<dbReference type="PROSITE" id="PS51194">
    <property type="entry name" value="HELICASE_CTER"/>
    <property type="match status" value="1"/>
</dbReference>
<dbReference type="SUPFAM" id="SSF52540">
    <property type="entry name" value="P-loop containing nucleoside triphosphate hydrolases"/>
    <property type="match status" value="2"/>
</dbReference>
<feature type="domain" description="Helicase ATP-binding" evidence="3">
    <location>
        <begin position="394"/>
        <end position="561"/>
    </location>
</feature>
<evidence type="ECO:0000256" key="2">
    <source>
        <dbReference type="SAM" id="MobiDB-lite"/>
    </source>
</evidence>
<dbReference type="InterPro" id="IPR038718">
    <property type="entry name" value="SNF2-like_sf"/>
</dbReference>
<dbReference type="SMART" id="SM00487">
    <property type="entry name" value="DEXDc"/>
    <property type="match status" value="1"/>
</dbReference>
<proteinExistence type="predicted"/>
<dbReference type="STRING" id="307972.A0A2G8KN63"/>
<reference evidence="5 6" key="1">
    <citation type="journal article" date="2017" name="PLoS Biol.">
        <title>The sea cucumber genome provides insights into morphological evolution and visceral regeneration.</title>
        <authorList>
            <person name="Zhang X."/>
            <person name="Sun L."/>
            <person name="Yuan J."/>
            <person name="Sun Y."/>
            <person name="Gao Y."/>
            <person name="Zhang L."/>
            <person name="Li S."/>
            <person name="Dai H."/>
            <person name="Hamel J.F."/>
            <person name="Liu C."/>
            <person name="Yu Y."/>
            <person name="Liu S."/>
            <person name="Lin W."/>
            <person name="Guo K."/>
            <person name="Jin S."/>
            <person name="Xu P."/>
            <person name="Storey K.B."/>
            <person name="Huan P."/>
            <person name="Zhang T."/>
            <person name="Zhou Y."/>
            <person name="Zhang J."/>
            <person name="Lin C."/>
            <person name="Li X."/>
            <person name="Xing L."/>
            <person name="Huo D."/>
            <person name="Sun M."/>
            <person name="Wang L."/>
            <person name="Mercier A."/>
            <person name="Li F."/>
            <person name="Yang H."/>
            <person name="Xiang J."/>
        </authorList>
    </citation>
    <scope>NUCLEOTIDE SEQUENCE [LARGE SCALE GENOMIC DNA]</scope>
    <source>
        <strain evidence="5">Shaxun</strain>
        <tissue evidence="5">Muscle</tissue>
    </source>
</reference>
<sequence>MRRSAAPSQIGNAAKRGRFVPPFRASFSLSTSQLQASSGQQEADDNITKQDTNPASLGSLSDPTITKRNVLSLIQGGHNNTTNANESGYVGETSKKNILLTKNVASAGDRNRKENAAYLREDRGSDEHAIDASDRSKKVENDQCSDECKQPTDRISEMTNGRKMLPGKRTFKAPVQLKQTHSTSMPVAGYVKEVNTEKEDDANYYSVMWCKRSKKKHKKWEGDAVMIARGKSVLLLDMDGKEIGKGSGYKVSEIQNMEEGQSLFIGGKEIEVMGRISRDDFRAGKCFQSAVTTPGICSKPRNIPVTQKGFTNPQKSKMMTTETSRIVSTVTCKPMFDPSSPNALVLPRPSSSHQWQNNNSQSSVVDVVVDPYLVCKLRPHQREGVVFMYECTMGMRGFAGNGVILADDMGLGKTLQCITLIWTLFKQGPYGGKPVVKRILVVTPGSLVKNWCREFNKWLGKERMNVFGVASDNKVKEFQISTIYPVMVVSYEMMVRYADDIRKIKFDLMVCDEAHRLKNNTIKTTSLLTSLDIKKRILLTGTPIQNDLQEFYSLAEFCNPSILGTSTSFHRLYEEPVLRSRQPDATEEEKKIGETRANELSRITSLFVLRRTQEINNKYLPPKVEAVIFCSPKPLQVSLYKTMLTSPLVRRCLSRGVFGDSNAPHLVCIGALKKLCNHPALLYQSSKDASKEDGRECLTDIYGDEQQSLYDGLYRLYPPEYETRHEYSTDSGKLTVLASMLRSMHSLSSHERIVIVSNYTRGLQWDDVFFSLKRYFSKTAILADQTPKTLDLLQKFCEGESYCVSRLDGSIPTSKRQQIVERFNSKYAKETVFLLSSKAGGVGLNLIGASRLILYDIDWNPANDLQAMARVWRDGQKKMVYIYRLITAGTIEEKVYQRQISKQGLSGAVVDMTNRSEVKFSLEELKNLFTLHENASCLTHDMLDCQCAGMGETDDRRRDTNPSDPLRPCQLGRKSNAKKNSVSNY</sequence>
<feature type="domain" description="Helicase C-terminal" evidence="4">
    <location>
        <begin position="771"/>
        <end position="926"/>
    </location>
</feature>
<evidence type="ECO:0000259" key="3">
    <source>
        <dbReference type="PROSITE" id="PS51192"/>
    </source>
</evidence>
<evidence type="ECO:0000313" key="6">
    <source>
        <dbReference type="Proteomes" id="UP000230750"/>
    </source>
</evidence>
<protein>
    <submittedName>
        <fullName evidence="5">Putative DNA repair and recombination protein RAD54B</fullName>
    </submittedName>
</protein>
<feature type="region of interest" description="Disordered" evidence="2">
    <location>
        <begin position="111"/>
        <end position="150"/>
    </location>
</feature>
<feature type="compositionally biased region" description="Polar residues" evidence="2">
    <location>
        <begin position="28"/>
        <end position="41"/>
    </location>
</feature>
<dbReference type="InterPro" id="IPR001650">
    <property type="entry name" value="Helicase_C-like"/>
</dbReference>
<dbReference type="GO" id="GO:0015616">
    <property type="term" value="F:DNA translocase activity"/>
    <property type="evidence" value="ECO:0007669"/>
    <property type="project" value="TreeGrafter"/>
</dbReference>
<dbReference type="Gene3D" id="3.40.50.10810">
    <property type="entry name" value="Tandem AAA-ATPase domain"/>
    <property type="match status" value="1"/>
</dbReference>
<dbReference type="Pfam" id="PF00176">
    <property type="entry name" value="SNF2-rel_dom"/>
    <property type="match status" value="1"/>
</dbReference>
<dbReference type="GO" id="GO:0005524">
    <property type="term" value="F:ATP binding"/>
    <property type="evidence" value="ECO:0007669"/>
    <property type="project" value="InterPro"/>
</dbReference>
<feature type="region of interest" description="Disordered" evidence="2">
    <location>
        <begin position="951"/>
        <end position="985"/>
    </location>
</feature>
<evidence type="ECO:0000256" key="1">
    <source>
        <dbReference type="ARBA" id="ARBA00022801"/>
    </source>
</evidence>
<dbReference type="CDD" id="cd18793">
    <property type="entry name" value="SF2_C_SNF"/>
    <property type="match status" value="1"/>
</dbReference>
<dbReference type="GO" id="GO:0005634">
    <property type="term" value="C:nucleus"/>
    <property type="evidence" value="ECO:0007669"/>
    <property type="project" value="TreeGrafter"/>
</dbReference>
<evidence type="ECO:0000313" key="5">
    <source>
        <dbReference type="EMBL" id="PIK49390.1"/>
    </source>
</evidence>
<dbReference type="EMBL" id="MRZV01000468">
    <property type="protein sequence ID" value="PIK49390.1"/>
    <property type="molecule type" value="Genomic_DNA"/>
</dbReference>
<dbReference type="GO" id="GO:0016787">
    <property type="term" value="F:hydrolase activity"/>
    <property type="evidence" value="ECO:0007669"/>
    <property type="project" value="UniProtKB-KW"/>
</dbReference>
<dbReference type="SMART" id="SM00490">
    <property type="entry name" value="HELICc"/>
    <property type="match status" value="1"/>
</dbReference>
<dbReference type="InterPro" id="IPR014001">
    <property type="entry name" value="Helicase_ATP-bd"/>
</dbReference>
<dbReference type="PANTHER" id="PTHR45629:SF7">
    <property type="entry name" value="DNA EXCISION REPAIR PROTEIN ERCC-6-RELATED"/>
    <property type="match status" value="1"/>
</dbReference>
<keyword evidence="1" id="KW-0378">Hydrolase</keyword>
<dbReference type="GO" id="GO:0007131">
    <property type="term" value="P:reciprocal meiotic recombination"/>
    <property type="evidence" value="ECO:0007669"/>
    <property type="project" value="TreeGrafter"/>
</dbReference>
<dbReference type="GO" id="GO:0000724">
    <property type="term" value="P:double-strand break repair via homologous recombination"/>
    <property type="evidence" value="ECO:0007669"/>
    <property type="project" value="TreeGrafter"/>
</dbReference>
<dbReference type="Proteomes" id="UP000230750">
    <property type="component" value="Unassembled WGS sequence"/>
</dbReference>
<feature type="compositionally biased region" description="Polar residues" evidence="2">
    <location>
        <begin position="49"/>
        <end position="63"/>
    </location>
</feature>
<feature type="region of interest" description="Disordered" evidence="2">
    <location>
        <begin position="28"/>
        <end position="63"/>
    </location>
</feature>
<evidence type="ECO:0000259" key="4">
    <source>
        <dbReference type="PROSITE" id="PS51194"/>
    </source>
</evidence>
<dbReference type="OrthoDB" id="413460at2759"/>
<gene>
    <name evidence="5" type="ORF">BSL78_13733</name>
</gene>
<dbReference type="FunFam" id="3.40.50.10810:FF:000020">
    <property type="entry name" value="DNA repair and recombination protein RAD54B"/>
    <property type="match status" value="1"/>
</dbReference>
<accession>A0A2G8KN63</accession>
<dbReference type="InterPro" id="IPR050496">
    <property type="entry name" value="SNF2_RAD54_helicase_repair"/>
</dbReference>
<dbReference type="InterPro" id="IPR027417">
    <property type="entry name" value="P-loop_NTPase"/>
</dbReference>
<comment type="caution">
    <text evidence="5">The sequence shown here is derived from an EMBL/GenBank/DDBJ whole genome shotgun (WGS) entry which is preliminary data.</text>
</comment>
<dbReference type="PANTHER" id="PTHR45629">
    <property type="entry name" value="SNF2/RAD54 FAMILY MEMBER"/>
    <property type="match status" value="1"/>
</dbReference>
<dbReference type="InterPro" id="IPR000330">
    <property type="entry name" value="SNF2_N"/>
</dbReference>
<dbReference type="Pfam" id="PF00271">
    <property type="entry name" value="Helicase_C"/>
    <property type="match status" value="1"/>
</dbReference>